<dbReference type="Gene3D" id="3.40.50.2300">
    <property type="match status" value="1"/>
</dbReference>
<dbReference type="OrthoDB" id="9799092at2"/>
<dbReference type="PANTHER" id="PTHR34822:SF1">
    <property type="entry name" value="GRPB FAMILY PROTEIN"/>
    <property type="match status" value="1"/>
</dbReference>
<comment type="caution">
    <text evidence="2">The sequence shown here is derived from an EMBL/GenBank/DDBJ whole genome shotgun (WGS) entry which is preliminary data.</text>
</comment>
<gene>
    <name evidence="2" type="ORF">DS745_04175</name>
</gene>
<name>A0A4Q0VXX0_9BACI</name>
<dbReference type="Proteomes" id="UP000290649">
    <property type="component" value="Unassembled WGS sequence"/>
</dbReference>
<dbReference type="Pfam" id="PF01451">
    <property type="entry name" value="LMWPc"/>
    <property type="match status" value="1"/>
</dbReference>
<dbReference type="SUPFAM" id="SSF52788">
    <property type="entry name" value="Phosphotyrosine protein phosphatases I"/>
    <property type="match status" value="1"/>
</dbReference>
<dbReference type="SMART" id="SM00226">
    <property type="entry name" value="LMWPc"/>
    <property type="match status" value="1"/>
</dbReference>
<dbReference type="PANTHER" id="PTHR34822">
    <property type="entry name" value="GRPB DOMAIN PROTEIN (AFU_ORTHOLOGUE AFUA_1G01530)"/>
    <property type="match status" value="1"/>
</dbReference>
<keyword evidence="3" id="KW-1185">Reference proteome</keyword>
<evidence type="ECO:0000313" key="3">
    <source>
        <dbReference type="Proteomes" id="UP000290649"/>
    </source>
</evidence>
<accession>A0A4Q0VXX0</accession>
<dbReference type="EMBL" id="QOUX01000001">
    <property type="protein sequence ID" value="RXJ04587.1"/>
    <property type="molecule type" value="Genomic_DNA"/>
</dbReference>
<dbReference type="InterPro" id="IPR007344">
    <property type="entry name" value="GrpB/CoaE"/>
</dbReference>
<evidence type="ECO:0000259" key="1">
    <source>
        <dbReference type="SMART" id="SM00226"/>
    </source>
</evidence>
<dbReference type="InterPro" id="IPR043519">
    <property type="entry name" value="NT_sf"/>
</dbReference>
<dbReference type="RefSeq" id="WP_129076945.1">
    <property type="nucleotide sequence ID" value="NZ_QOUX01000001.1"/>
</dbReference>
<reference evidence="2 3" key="1">
    <citation type="journal article" date="2019" name="Int. J. Syst. Evol. Microbiol.">
        <title>Anaerobacillus alkaliphilus sp. nov., a novel alkaliphilic and moderately halophilic bacterium.</title>
        <authorList>
            <person name="Borsodi A.K."/>
            <person name="Aszalos J.M."/>
            <person name="Bihari P."/>
            <person name="Nagy I."/>
            <person name="Schumann P."/>
            <person name="Sproer C."/>
            <person name="Kovacs A.L."/>
            <person name="Boka K."/>
            <person name="Dobosy P."/>
            <person name="Ovari M."/>
            <person name="Szili-Kovacs T."/>
            <person name="Toth E."/>
        </authorList>
    </citation>
    <scope>NUCLEOTIDE SEQUENCE [LARGE SCALE GENOMIC DNA]</scope>
    <source>
        <strain evidence="2 3">B16-10</strain>
    </source>
</reference>
<evidence type="ECO:0000313" key="2">
    <source>
        <dbReference type="EMBL" id="RXJ04587.1"/>
    </source>
</evidence>
<feature type="domain" description="Phosphotyrosine protein phosphatase I" evidence="1">
    <location>
        <begin position="1"/>
        <end position="140"/>
    </location>
</feature>
<dbReference type="InterPro" id="IPR036196">
    <property type="entry name" value="Ptyr_pPase_sf"/>
</dbReference>
<dbReference type="AlphaFoldDB" id="A0A4Q0VXX0"/>
<dbReference type="SUPFAM" id="SSF81301">
    <property type="entry name" value="Nucleotidyltransferase"/>
    <property type="match status" value="1"/>
</dbReference>
<dbReference type="Pfam" id="PF04229">
    <property type="entry name" value="GrpB"/>
    <property type="match status" value="1"/>
</dbReference>
<proteinExistence type="predicted"/>
<organism evidence="2 3">
    <name type="scientific">Anaerobacillus alkaliphilus</name>
    <dbReference type="NCBI Taxonomy" id="1548597"/>
    <lineage>
        <taxon>Bacteria</taxon>
        <taxon>Bacillati</taxon>
        <taxon>Bacillota</taxon>
        <taxon>Bacilli</taxon>
        <taxon>Bacillales</taxon>
        <taxon>Bacillaceae</taxon>
        <taxon>Anaerobacillus</taxon>
    </lineage>
</organism>
<dbReference type="InterPro" id="IPR023485">
    <property type="entry name" value="Ptyr_pPase"/>
</dbReference>
<dbReference type="Gene3D" id="3.30.460.10">
    <property type="entry name" value="Beta Polymerase, domain 2"/>
    <property type="match status" value="1"/>
</dbReference>
<sequence>MKVLFVCTDNFTRSVTAEFCFKEYLSRSGITNIEVASAGFKANSDLSKFSSVHFDRMRELEIDTSSFTRTQFQQGFLNEYVIVAMGKEHRDYILQEFGERVYLFNEVYCDEEKSVVVPPPDYEGKYLDEIRQMVDYLHKAMPTFYLGLLRRENGVIIEEYNPDWAISFSSIKKIIEAELGELAVEVEHVGSTSVEGLSAKPIIDIDVVIEDRSLLPKVIKKLANLGYIHNGDQGIPGREAFKRVDQYVPRSENNAEWMAQHLYVCTKDNVEIKRHLAFRDYLRQNQEAVIEYESLKKHLAKTASDREAYTLGKGNFVEAILRKVK</sequence>
<protein>
    <recommendedName>
        <fullName evidence="1">Phosphotyrosine protein phosphatase I domain-containing protein</fullName>
    </recommendedName>
</protein>